<feature type="region of interest" description="Disordered" evidence="1">
    <location>
        <begin position="176"/>
        <end position="219"/>
    </location>
</feature>
<protein>
    <submittedName>
        <fullName evidence="2">Uncharacterized protein</fullName>
    </submittedName>
</protein>
<proteinExistence type="predicted"/>
<reference evidence="2 3" key="1">
    <citation type="submission" date="2024-01" db="EMBL/GenBank/DDBJ databases">
        <title>The complete chloroplast genome sequence of Lithospermum erythrorhizon: insights into the phylogenetic relationship among Boraginaceae species and the maternal lineages of purple gromwells.</title>
        <authorList>
            <person name="Okada T."/>
            <person name="Watanabe K."/>
        </authorList>
    </citation>
    <scope>NUCLEOTIDE SEQUENCE [LARGE SCALE GENOMIC DNA]</scope>
</reference>
<name>A0AAV3QW81_LITER</name>
<feature type="compositionally biased region" description="Basic and acidic residues" evidence="1">
    <location>
        <begin position="187"/>
        <end position="200"/>
    </location>
</feature>
<evidence type="ECO:0000313" key="3">
    <source>
        <dbReference type="Proteomes" id="UP001454036"/>
    </source>
</evidence>
<organism evidence="2 3">
    <name type="scientific">Lithospermum erythrorhizon</name>
    <name type="common">Purple gromwell</name>
    <name type="synonym">Lithospermum officinale var. erythrorhizon</name>
    <dbReference type="NCBI Taxonomy" id="34254"/>
    <lineage>
        <taxon>Eukaryota</taxon>
        <taxon>Viridiplantae</taxon>
        <taxon>Streptophyta</taxon>
        <taxon>Embryophyta</taxon>
        <taxon>Tracheophyta</taxon>
        <taxon>Spermatophyta</taxon>
        <taxon>Magnoliopsida</taxon>
        <taxon>eudicotyledons</taxon>
        <taxon>Gunneridae</taxon>
        <taxon>Pentapetalae</taxon>
        <taxon>asterids</taxon>
        <taxon>lamiids</taxon>
        <taxon>Boraginales</taxon>
        <taxon>Boraginaceae</taxon>
        <taxon>Boraginoideae</taxon>
        <taxon>Lithospermeae</taxon>
        <taxon>Lithospermum</taxon>
    </lineage>
</organism>
<dbReference type="AlphaFoldDB" id="A0AAV3QW81"/>
<gene>
    <name evidence="2" type="ORF">LIER_23109</name>
</gene>
<comment type="caution">
    <text evidence="2">The sequence shown here is derived from an EMBL/GenBank/DDBJ whole genome shotgun (WGS) entry which is preliminary data.</text>
</comment>
<dbReference type="Proteomes" id="UP001454036">
    <property type="component" value="Unassembled WGS sequence"/>
</dbReference>
<keyword evidence="3" id="KW-1185">Reference proteome</keyword>
<sequence length="338" mass="36826">MSRTFREEELTVKTRPVVVYGTPSDHVGSGNFIAQCSGYEASEYAIERIRVADLLEHTVVPSAANSLGKIVEPSNISVNIGDMGTSVDNPGGGSVNVSSVEDNMTNVDERPSADGLSEDVTPSVRDTTVEDIEGMESIGVLSDAGIDGLSTEGGDEDVALSVVDTVLMLLENKKSKNKSGADVGEPSELKKKLSKEERAAKRAKRTYPKTPKAAETETTDVDVQEVVEDQTLEVQVHVTVRPTVSNSWNSTDEQQGNEAVQDSNDENVPAVISRRRKAKGKLKINKNRSRVGNKRIPKNIITVSTENVALNSEEKEAKWKFMARRRIATERMLSQVIK</sequence>
<accession>A0AAV3QW81</accession>
<evidence type="ECO:0000256" key="1">
    <source>
        <dbReference type="SAM" id="MobiDB-lite"/>
    </source>
</evidence>
<dbReference type="EMBL" id="BAABME010006450">
    <property type="protein sequence ID" value="GAA0168382.1"/>
    <property type="molecule type" value="Genomic_DNA"/>
</dbReference>
<evidence type="ECO:0000313" key="2">
    <source>
        <dbReference type="EMBL" id="GAA0168382.1"/>
    </source>
</evidence>